<evidence type="ECO:0000313" key="1">
    <source>
        <dbReference type="EMBL" id="QTR46033.1"/>
    </source>
</evidence>
<accession>A0ABX7WU89</accession>
<evidence type="ECO:0000313" key="2">
    <source>
        <dbReference type="Proteomes" id="UP000672039"/>
    </source>
</evidence>
<protein>
    <submittedName>
        <fullName evidence="1">Uncharacterized protein</fullName>
    </submittedName>
</protein>
<dbReference type="EMBL" id="CP072801">
    <property type="protein sequence ID" value="QTR46033.1"/>
    <property type="molecule type" value="Genomic_DNA"/>
</dbReference>
<dbReference type="Proteomes" id="UP000672039">
    <property type="component" value="Chromosome"/>
</dbReference>
<sequence>MAIRLKSEQYITGFCSVTAGWVLSTVAAVAAPTEINIEGLLQQAESACMQGDSTRLDNLSQQIRTLAQQPALQPQQAFLNQLLGLFQAGVCQPGKKSAVSNRRSPPVAANSDAAQPLTISATTKTSHVQVSAGYLDNVNQGSRHERISIISPFNGLWVEGRLDERNLPLSSAFVGVQGTYRIAHESGRKVLALTASRQEYTDEPDFSVTGFAVTGQEALAAGKVASAYLSMVRNDAGDVEQRIGATHYQPLAASVPQKMGNPASVSKTDWITGLEFVTYPERAAYSALVANVALEHRKPLPKGGEVGVRARLEIDHALDERPGGDRREVELSGQWKGKPLLADWQPSVGASIGYKLDAKPFDPKLYGESTRTQLSKGIKLGLGKKIGNNKLQVSYQYGQTQDKEVPLFDQPAGNSVGISFETNF</sequence>
<keyword evidence="2" id="KW-1185">Reference proteome</keyword>
<name>A0ABX7WU89_9GAMM</name>
<reference evidence="1 2" key="1">
    <citation type="submission" date="2021-04" db="EMBL/GenBank/DDBJ databases">
        <title>Genomics, taxonomy and metabolism of representatives of sulfur bacteria of the genus Thiothrix: Thiothrix fructosivorans QT, Thiothrix unzii A1T and three new species, Thiothrix subterranea sp. nov., Thiothrix litoralis sp. nov. and 'Candidatus Thiothrix anitrata' sp. nov.</title>
        <authorList>
            <person name="Ravin N.V."/>
            <person name="Smolyakov D."/>
            <person name="Rudenko T.S."/>
            <person name="Mardanov A.V."/>
            <person name="Beletsky A.V."/>
            <person name="Markov N.D."/>
            <person name="Fomenkov A.I."/>
            <person name="Roberts R.J."/>
            <person name="Karnachuk O.V."/>
            <person name="Novikov A."/>
            <person name="Grabovich M.Y."/>
        </authorList>
    </citation>
    <scope>NUCLEOTIDE SEQUENCE [LARGE SCALE GENOMIC DNA]</scope>
    <source>
        <strain evidence="1 2">AS</strain>
    </source>
</reference>
<gene>
    <name evidence="1" type="ORF">J9253_18950</name>
</gene>
<dbReference type="RefSeq" id="WP_210222403.1">
    <property type="nucleotide sequence ID" value="NZ_CP072801.1"/>
</dbReference>
<organism evidence="1 2">
    <name type="scientific">Thiothrix litoralis</name>
    <dbReference type="NCBI Taxonomy" id="2891210"/>
    <lineage>
        <taxon>Bacteria</taxon>
        <taxon>Pseudomonadati</taxon>
        <taxon>Pseudomonadota</taxon>
        <taxon>Gammaproteobacteria</taxon>
        <taxon>Thiotrichales</taxon>
        <taxon>Thiotrichaceae</taxon>
        <taxon>Thiothrix</taxon>
    </lineage>
</organism>
<proteinExistence type="predicted"/>